<organism evidence="2 3">
    <name type="scientific">Cirrhinus molitorella</name>
    <name type="common">mud carp</name>
    <dbReference type="NCBI Taxonomy" id="172907"/>
    <lineage>
        <taxon>Eukaryota</taxon>
        <taxon>Metazoa</taxon>
        <taxon>Chordata</taxon>
        <taxon>Craniata</taxon>
        <taxon>Vertebrata</taxon>
        <taxon>Euteleostomi</taxon>
        <taxon>Actinopterygii</taxon>
        <taxon>Neopterygii</taxon>
        <taxon>Teleostei</taxon>
        <taxon>Ostariophysi</taxon>
        <taxon>Cypriniformes</taxon>
        <taxon>Cyprinidae</taxon>
        <taxon>Labeoninae</taxon>
        <taxon>Labeonini</taxon>
        <taxon>Cirrhinus</taxon>
    </lineage>
</organism>
<proteinExistence type="predicted"/>
<feature type="compositionally biased region" description="Basic and acidic residues" evidence="1">
    <location>
        <begin position="73"/>
        <end position="93"/>
    </location>
</feature>
<reference evidence="2" key="1">
    <citation type="submission" date="2023-08" db="EMBL/GenBank/DDBJ databases">
        <title>Chromosome-level Genome Assembly of mud carp (Cirrhinus molitorella).</title>
        <authorList>
            <person name="Liu H."/>
        </authorList>
    </citation>
    <scope>NUCLEOTIDE SEQUENCE</scope>
    <source>
        <strain evidence="2">Prfri</strain>
        <tissue evidence="2">Muscle</tissue>
    </source>
</reference>
<dbReference type="Proteomes" id="UP001187343">
    <property type="component" value="Unassembled WGS sequence"/>
</dbReference>
<feature type="compositionally biased region" description="Low complexity" evidence="1">
    <location>
        <begin position="34"/>
        <end position="43"/>
    </location>
</feature>
<evidence type="ECO:0000313" key="2">
    <source>
        <dbReference type="EMBL" id="KAK2914198.1"/>
    </source>
</evidence>
<name>A0AA88TWZ5_9TELE</name>
<evidence type="ECO:0000313" key="3">
    <source>
        <dbReference type="Proteomes" id="UP001187343"/>
    </source>
</evidence>
<keyword evidence="3" id="KW-1185">Reference proteome</keyword>
<sequence>MEGGARETTGGSTVEPTEGGAMVEEGLMTPGGRPTAAEQVVVEPEAETESRRSGATPRIRRAKAEQMAPATEAEIRRAAVEPELSKTEAELEGGRSPAEPESSSYSSALYWPVK</sequence>
<evidence type="ECO:0000256" key="1">
    <source>
        <dbReference type="SAM" id="MobiDB-lite"/>
    </source>
</evidence>
<feature type="region of interest" description="Disordered" evidence="1">
    <location>
        <begin position="1"/>
        <end position="114"/>
    </location>
</feature>
<gene>
    <name evidence="2" type="ORF">Q8A67_002597</name>
</gene>
<protein>
    <submittedName>
        <fullName evidence="2">Uncharacterized protein</fullName>
    </submittedName>
</protein>
<dbReference type="EMBL" id="JAUYZG010000002">
    <property type="protein sequence ID" value="KAK2914198.1"/>
    <property type="molecule type" value="Genomic_DNA"/>
</dbReference>
<feature type="compositionally biased region" description="Low complexity" evidence="1">
    <location>
        <begin position="96"/>
        <end position="114"/>
    </location>
</feature>
<comment type="caution">
    <text evidence="2">The sequence shown here is derived from an EMBL/GenBank/DDBJ whole genome shotgun (WGS) entry which is preliminary data.</text>
</comment>
<dbReference type="AlphaFoldDB" id="A0AA88TWZ5"/>
<accession>A0AA88TWZ5</accession>